<sequence length="140" mass="16590">MQKRFRVIGEFGFYFRYVVCLYKSLRIRRKNFLNSAGLYFSEKRFLGKESKSHQSPNPQFGKTIWDQPEPNRNFIGVPTFGTFYLQNIDFLIEQSFPSFPASAPLHPKLGWGFRFTKNCRCYDKFFERLSSQLQLRSCGI</sequence>
<reference evidence="3 4" key="1">
    <citation type="submission" date="2017-07" db="EMBL/GenBank/DDBJ databases">
        <title>Leptospira spp. isolated from tropical soils.</title>
        <authorList>
            <person name="Thibeaux R."/>
            <person name="Iraola G."/>
            <person name="Ferres I."/>
            <person name="Bierque E."/>
            <person name="Girault D."/>
            <person name="Soupe-Gilbert M.-E."/>
            <person name="Picardeau M."/>
            <person name="Goarant C."/>
        </authorList>
    </citation>
    <scope>NUCLEOTIDE SEQUENCE [LARGE SCALE GENOMIC DNA]</scope>
    <source>
        <strain evidence="1 4">FH2-B-C1</strain>
        <strain evidence="2 3">FH2-B-D1</strain>
    </source>
</reference>
<evidence type="ECO:0000313" key="2">
    <source>
        <dbReference type="EMBL" id="PJZ61067.1"/>
    </source>
</evidence>
<organism evidence="1 4">
    <name type="scientific">Leptospira adleri</name>
    <dbReference type="NCBI Taxonomy" id="2023186"/>
    <lineage>
        <taxon>Bacteria</taxon>
        <taxon>Pseudomonadati</taxon>
        <taxon>Spirochaetota</taxon>
        <taxon>Spirochaetia</taxon>
        <taxon>Leptospirales</taxon>
        <taxon>Leptospiraceae</taxon>
        <taxon>Leptospira</taxon>
    </lineage>
</organism>
<dbReference type="Proteomes" id="UP000232188">
    <property type="component" value="Unassembled WGS sequence"/>
</dbReference>
<dbReference type="Proteomes" id="UP000232149">
    <property type="component" value="Unassembled WGS sequence"/>
</dbReference>
<protein>
    <submittedName>
        <fullName evidence="1">Uncharacterized protein</fullName>
    </submittedName>
</protein>
<keyword evidence="3" id="KW-1185">Reference proteome</keyword>
<accession>A0A2M9YQG3</accession>
<proteinExistence type="predicted"/>
<evidence type="ECO:0000313" key="4">
    <source>
        <dbReference type="Proteomes" id="UP000232188"/>
    </source>
</evidence>
<evidence type="ECO:0000313" key="1">
    <source>
        <dbReference type="EMBL" id="PJZ53778.1"/>
    </source>
</evidence>
<comment type="caution">
    <text evidence="1">The sequence shown here is derived from an EMBL/GenBank/DDBJ whole genome shotgun (WGS) entry which is preliminary data.</text>
</comment>
<evidence type="ECO:0000313" key="3">
    <source>
        <dbReference type="Proteomes" id="UP000232149"/>
    </source>
</evidence>
<dbReference type="AlphaFoldDB" id="A0A2M9YQG3"/>
<name>A0A2M9YQG3_9LEPT</name>
<gene>
    <name evidence="2" type="ORF">CH376_15310</name>
    <name evidence="1" type="ORF">CH380_07090</name>
</gene>
<dbReference type="EMBL" id="NPDV01000005">
    <property type="protein sequence ID" value="PJZ53778.1"/>
    <property type="molecule type" value="Genomic_DNA"/>
</dbReference>
<dbReference type="EMBL" id="NPDU01000041">
    <property type="protein sequence ID" value="PJZ61067.1"/>
    <property type="molecule type" value="Genomic_DNA"/>
</dbReference>